<dbReference type="InterPro" id="IPR039430">
    <property type="entry name" value="Thymidylate_kin-like_dom"/>
</dbReference>
<evidence type="ECO:0000256" key="3">
    <source>
        <dbReference type="ARBA" id="ARBA00017144"/>
    </source>
</evidence>
<feature type="domain" description="Thymidylate kinase-like" evidence="13">
    <location>
        <begin position="12"/>
        <end position="199"/>
    </location>
</feature>
<dbReference type="NCBIfam" id="TIGR00041">
    <property type="entry name" value="DTMP_kinase"/>
    <property type="match status" value="1"/>
</dbReference>
<reference evidence="14 15" key="1">
    <citation type="submission" date="2018-06" db="EMBL/GenBank/DDBJ databases">
        <title>Genomic Encyclopedia of Archaeal and Bacterial Type Strains, Phase II (KMG-II): from individual species to whole genera.</title>
        <authorList>
            <person name="Goeker M."/>
        </authorList>
    </citation>
    <scope>NUCLEOTIDE SEQUENCE [LARGE SCALE GENOMIC DNA]</scope>
    <source>
        <strain evidence="14 15">DSM 24525</strain>
    </source>
</reference>
<dbReference type="GO" id="GO:0005524">
    <property type="term" value="F:ATP binding"/>
    <property type="evidence" value="ECO:0007669"/>
    <property type="project" value="UniProtKB-UniRule"/>
</dbReference>
<keyword evidence="8 12" id="KW-0067">ATP-binding</keyword>
<dbReference type="EMBL" id="QKYU01000001">
    <property type="protein sequence ID" value="PZW51075.1"/>
    <property type="molecule type" value="Genomic_DNA"/>
</dbReference>
<evidence type="ECO:0000256" key="5">
    <source>
        <dbReference type="ARBA" id="ARBA00022727"/>
    </source>
</evidence>
<evidence type="ECO:0000259" key="13">
    <source>
        <dbReference type="Pfam" id="PF02223"/>
    </source>
</evidence>
<evidence type="ECO:0000313" key="14">
    <source>
        <dbReference type="EMBL" id="PZW51075.1"/>
    </source>
</evidence>
<keyword evidence="15" id="KW-1185">Reference proteome</keyword>
<dbReference type="PANTHER" id="PTHR10344:SF4">
    <property type="entry name" value="UMP-CMP KINASE 2, MITOCHONDRIAL"/>
    <property type="match status" value="1"/>
</dbReference>
<dbReference type="FunFam" id="3.40.50.300:FF:000225">
    <property type="entry name" value="Thymidylate kinase"/>
    <property type="match status" value="1"/>
</dbReference>
<evidence type="ECO:0000256" key="10">
    <source>
        <dbReference type="ARBA" id="ARBA00048743"/>
    </source>
</evidence>
<evidence type="ECO:0000256" key="1">
    <source>
        <dbReference type="ARBA" id="ARBA00009776"/>
    </source>
</evidence>
<gene>
    <name evidence="12" type="primary">tmk</name>
    <name evidence="14" type="ORF">C8P66_101292</name>
</gene>
<dbReference type="GO" id="GO:0006235">
    <property type="term" value="P:dTTP biosynthetic process"/>
    <property type="evidence" value="ECO:0007669"/>
    <property type="project" value="UniProtKB-UniRule"/>
</dbReference>
<evidence type="ECO:0000256" key="6">
    <source>
        <dbReference type="ARBA" id="ARBA00022741"/>
    </source>
</evidence>
<dbReference type="OrthoDB" id="9774907at2"/>
<dbReference type="InterPro" id="IPR027417">
    <property type="entry name" value="P-loop_NTPase"/>
</dbReference>
<dbReference type="InterPro" id="IPR018095">
    <property type="entry name" value="Thymidylate_kin_CS"/>
</dbReference>
<keyword evidence="4 12" id="KW-0808">Transferase</keyword>
<organism evidence="14 15">
    <name type="scientific">Humitalea rosea</name>
    <dbReference type="NCBI Taxonomy" id="990373"/>
    <lineage>
        <taxon>Bacteria</taxon>
        <taxon>Pseudomonadati</taxon>
        <taxon>Pseudomonadota</taxon>
        <taxon>Alphaproteobacteria</taxon>
        <taxon>Acetobacterales</taxon>
        <taxon>Roseomonadaceae</taxon>
        <taxon>Humitalea</taxon>
    </lineage>
</organism>
<comment type="catalytic activity">
    <reaction evidence="10 12">
        <text>dTMP + ATP = dTDP + ADP</text>
        <dbReference type="Rhea" id="RHEA:13517"/>
        <dbReference type="ChEBI" id="CHEBI:30616"/>
        <dbReference type="ChEBI" id="CHEBI:58369"/>
        <dbReference type="ChEBI" id="CHEBI:63528"/>
        <dbReference type="ChEBI" id="CHEBI:456216"/>
        <dbReference type="EC" id="2.7.4.9"/>
    </reaction>
</comment>
<dbReference type="Proteomes" id="UP000249688">
    <property type="component" value="Unassembled WGS sequence"/>
</dbReference>
<evidence type="ECO:0000256" key="12">
    <source>
        <dbReference type="HAMAP-Rule" id="MF_00165"/>
    </source>
</evidence>
<dbReference type="EC" id="2.7.4.9" evidence="2 12"/>
<evidence type="ECO:0000256" key="9">
    <source>
        <dbReference type="ARBA" id="ARBA00029962"/>
    </source>
</evidence>
<dbReference type="GO" id="GO:0005829">
    <property type="term" value="C:cytosol"/>
    <property type="evidence" value="ECO:0007669"/>
    <property type="project" value="TreeGrafter"/>
</dbReference>
<dbReference type="SUPFAM" id="SSF52540">
    <property type="entry name" value="P-loop containing nucleoside triphosphate hydrolases"/>
    <property type="match status" value="1"/>
</dbReference>
<evidence type="ECO:0000256" key="11">
    <source>
        <dbReference type="ARBA" id="ARBA00057735"/>
    </source>
</evidence>
<comment type="caution">
    <text evidence="14">The sequence shown here is derived from an EMBL/GenBank/DDBJ whole genome shotgun (WGS) entry which is preliminary data.</text>
</comment>
<comment type="similarity">
    <text evidence="1 12">Belongs to the thymidylate kinase family.</text>
</comment>
<keyword evidence="5 12" id="KW-0545">Nucleotide biosynthesis</keyword>
<dbReference type="InterPro" id="IPR018094">
    <property type="entry name" value="Thymidylate_kinase"/>
</dbReference>
<dbReference type="Pfam" id="PF02223">
    <property type="entry name" value="Thymidylate_kin"/>
    <property type="match status" value="1"/>
</dbReference>
<comment type="function">
    <text evidence="11 12">Phosphorylation of dTMP to form dTDP in both de novo and salvage pathways of dTTP synthesis.</text>
</comment>
<dbReference type="GO" id="GO:0006227">
    <property type="term" value="P:dUDP biosynthetic process"/>
    <property type="evidence" value="ECO:0007669"/>
    <property type="project" value="TreeGrafter"/>
</dbReference>
<evidence type="ECO:0000256" key="8">
    <source>
        <dbReference type="ARBA" id="ARBA00022840"/>
    </source>
</evidence>
<sequence>MAGRLRGRFITLEGGEGAGKSTQARALARRLAEAGHPVLLTREPGGPPGAEAIRGLLLGGDHGWDPLAEAMLHFAARREHVARLIGPALAAGIWVVCDRFADSTWAYQGSQGLARADFLALSALALGPVVPELTLVLDVPPEAGMARAGARGPLNRYERLGAGFHAAIRAAFLAIAAAEPDRCAVLDASQAESAVAAAIDAAIAGRLG</sequence>
<evidence type="ECO:0000256" key="7">
    <source>
        <dbReference type="ARBA" id="ARBA00022777"/>
    </source>
</evidence>
<dbReference type="GO" id="GO:0004798">
    <property type="term" value="F:dTMP kinase activity"/>
    <property type="evidence" value="ECO:0007669"/>
    <property type="project" value="UniProtKB-UniRule"/>
</dbReference>
<dbReference type="HAMAP" id="MF_00165">
    <property type="entry name" value="Thymidylate_kinase"/>
    <property type="match status" value="1"/>
</dbReference>
<keyword evidence="7 12" id="KW-0418">Kinase</keyword>
<dbReference type="Gene3D" id="3.40.50.300">
    <property type="entry name" value="P-loop containing nucleotide triphosphate hydrolases"/>
    <property type="match status" value="1"/>
</dbReference>
<accession>A0A2W7IY06</accession>
<proteinExistence type="inferred from homology"/>
<protein>
    <recommendedName>
        <fullName evidence="3 12">Thymidylate kinase</fullName>
        <ecNumber evidence="2 12">2.7.4.9</ecNumber>
    </recommendedName>
    <alternativeName>
        <fullName evidence="9 12">dTMP kinase</fullName>
    </alternativeName>
</protein>
<dbReference type="AlphaFoldDB" id="A0A2W7IY06"/>
<feature type="binding site" evidence="12">
    <location>
        <begin position="14"/>
        <end position="21"/>
    </location>
    <ligand>
        <name>ATP</name>
        <dbReference type="ChEBI" id="CHEBI:30616"/>
    </ligand>
</feature>
<evidence type="ECO:0000256" key="4">
    <source>
        <dbReference type="ARBA" id="ARBA00022679"/>
    </source>
</evidence>
<keyword evidence="6 12" id="KW-0547">Nucleotide-binding</keyword>
<name>A0A2W7IY06_9PROT</name>
<dbReference type="CDD" id="cd01672">
    <property type="entry name" value="TMPK"/>
    <property type="match status" value="1"/>
</dbReference>
<evidence type="ECO:0000313" key="15">
    <source>
        <dbReference type="Proteomes" id="UP000249688"/>
    </source>
</evidence>
<evidence type="ECO:0000256" key="2">
    <source>
        <dbReference type="ARBA" id="ARBA00012980"/>
    </source>
</evidence>
<dbReference type="PROSITE" id="PS01331">
    <property type="entry name" value="THYMIDYLATE_KINASE"/>
    <property type="match status" value="1"/>
</dbReference>
<dbReference type="GO" id="GO:0006233">
    <property type="term" value="P:dTDP biosynthetic process"/>
    <property type="evidence" value="ECO:0007669"/>
    <property type="project" value="InterPro"/>
</dbReference>
<dbReference type="PANTHER" id="PTHR10344">
    <property type="entry name" value="THYMIDYLATE KINASE"/>
    <property type="match status" value="1"/>
</dbReference>